<protein>
    <submittedName>
        <fullName evidence="1">Uncharacterized protein</fullName>
    </submittedName>
</protein>
<evidence type="ECO:0000313" key="2">
    <source>
        <dbReference type="Proteomes" id="UP000007718"/>
    </source>
</evidence>
<organism evidence="1 2">
    <name type="scientific">Deinococcus proteolyticus (strain ATCC 35074 / DSM 20540 / JCM 6276 / NBRC 101906 / NCIMB 13154 / VKM Ac-1939 / CCM 2703 / MRP)</name>
    <dbReference type="NCBI Taxonomy" id="693977"/>
    <lineage>
        <taxon>Bacteria</taxon>
        <taxon>Thermotogati</taxon>
        <taxon>Deinococcota</taxon>
        <taxon>Deinococci</taxon>
        <taxon>Deinococcales</taxon>
        <taxon>Deinococcaceae</taxon>
        <taxon>Deinococcus</taxon>
    </lineage>
</organism>
<proteinExistence type="predicted"/>
<accession>F0RNZ5</accession>
<dbReference type="AlphaFoldDB" id="F0RNZ5"/>
<reference evidence="1 2" key="2">
    <citation type="journal article" date="2012" name="Stand. Genomic Sci.">
        <title>Complete genome sequence of the orange-red pigmented, radioresistant Deinococcus proteolyticus type strain (MRP(T)).</title>
        <authorList>
            <person name="Copeland A."/>
            <person name="Zeytun A."/>
            <person name="Yassawong M."/>
            <person name="Nolan M."/>
            <person name="Lucas S."/>
            <person name="Hammon N."/>
            <person name="Deshpande S."/>
            <person name="Cheng J.F."/>
            <person name="Han C."/>
            <person name="Tapia R."/>
            <person name="Goodwin L.A."/>
            <person name="Pitluck S."/>
            <person name="Mavromatis K."/>
            <person name="Liolios K."/>
            <person name="Pagani I."/>
            <person name="Ivanova N."/>
            <person name="Mikhailova N."/>
            <person name="Pati A."/>
            <person name="Chen A."/>
            <person name="Palaniappan K."/>
            <person name="Land M."/>
            <person name="Hauser L."/>
            <person name="Jeffries C.D."/>
            <person name="Brambilla E.M."/>
            <person name="Rohde M."/>
            <person name="Sikorski J."/>
            <person name="Pukall R."/>
            <person name="Goker M."/>
            <person name="Detter J.C."/>
            <person name="Woyke T."/>
            <person name="Bristow J."/>
            <person name="Eisen J.A."/>
            <person name="Markowitz V."/>
            <person name="Hugenholtz P."/>
            <person name="Kyrpides N.C."/>
            <person name="Klenk H.P."/>
            <person name="Lapidus A."/>
        </authorList>
    </citation>
    <scope>NUCLEOTIDE SEQUENCE [LARGE SCALE GENOMIC DNA]</scope>
    <source>
        <strain evidence="2">ATCC 35074 / DSM 20540 / JCM 6276 / NBRC 101906 / NCIMB 13154 / VKM Ac-1939 / CCM 2703 / MRP</strain>
    </source>
</reference>
<dbReference type="KEGG" id="dpt:Deipr_1255"/>
<reference evidence="2" key="1">
    <citation type="submission" date="2011-02" db="EMBL/GenBank/DDBJ databases">
        <title>The complete sequence of chromosome of Deinococcus proteolyticus DSM 20540.</title>
        <authorList>
            <consortium name="US DOE Joint Genome Institute (JGI-PGF)"/>
            <person name="Lucas S."/>
            <person name="Copeland A."/>
            <person name="Lapidus A."/>
            <person name="Bruce D."/>
            <person name="Goodwin L."/>
            <person name="Pitluck S."/>
            <person name="Kyrpides N."/>
            <person name="Mavromatis K."/>
            <person name="Pagani I."/>
            <person name="Ivanova N."/>
            <person name="Ovchinnikova G."/>
            <person name="Zeytun A."/>
            <person name="Detter J.C."/>
            <person name="Han C."/>
            <person name="Land M."/>
            <person name="Hauser L."/>
            <person name="Markowitz V."/>
            <person name="Cheng J.-F."/>
            <person name="Hugenholtz P."/>
            <person name="Woyke T."/>
            <person name="Wu D."/>
            <person name="Pukall R."/>
            <person name="Steenblock K."/>
            <person name="Brambilla E."/>
            <person name="Klenk H.-P."/>
            <person name="Eisen J.A."/>
        </authorList>
    </citation>
    <scope>NUCLEOTIDE SEQUENCE [LARGE SCALE GENOMIC DNA]</scope>
    <source>
        <strain evidence="2">ATCC 35074 / DSM 20540 / JCM 6276 / NBRC 101906 / NCIMB 13154 / VKM Ac-1939 / CCM 2703 / MRP</strain>
    </source>
</reference>
<keyword evidence="2" id="KW-1185">Reference proteome</keyword>
<evidence type="ECO:0000313" key="1">
    <source>
        <dbReference type="EMBL" id="ADY26404.1"/>
    </source>
</evidence>
<name>F0RNZ5_DEIPM</name>
<sequence>MSPKSGFIQTLCENTPLCLDPLVYLSNGERQPYASKDFALNLRPLESREVQLSFNTGAEPLALPADLPLKILRVERHWYNLGFGPLAYRPFYGGLLYEDHEITVTTLHDLGEFPTVGSIPLTVTAKRPLSQGRSVLTFYVQKPDTRWGGSGQVSLTVWTHQK</sequence>
<dbReference type="EMBL" id="CP002536">
    <property type="protein sequence ID" value="ADY26404.1"/>
    <property type="molecule type" value="Genomic_DNA"/>
</dbReference>
<dbReference type="HOGENOM" id="CLU_1632685_0_0_0"/>
<gene>
    <name evidence="1" type="ordered locus">Deipr_1255</name>
</gene>
<dbReference type="Proteomes" id="UP000007718">
    <property type="component" value="Chromosome"/>
</dbReference>
<dbReference type="STRING" id="693977.Deipr_1255"/>